<dbReference type="GO" id="GO:0052621">
    <property type="term" value="F:diguanylate cyclase activity"/>
    <property type="evidence" value="ECO:0007669"/>
    <property type="project" value="UniProtKB-EC"/>
</dbReference>
<dbReference type="SUPFAM" id="SSF55073">
    <property type="entry name" value="Nucleotide cyclase"/>
    <property type="match status" value="1"/>
</dbReference>
<proteinExistence type="predicted"/>
<dbReference type="NCBIfam" id="TIGR00229">
    <property type="entry name" value="sensory_box"/>
    <property type="match status" value="1"/>
</dbReference>
<dbReference type="PANTHER" id="PTHR46663:SF3">
    <property type="entry name" value="SLL0267 PROTEIN"/>
    <property type="match status" value="1"/>
</dbReference>
<protein>
    <submittedName>
        <fullName evidence="2">Diguanylate cyclase</fullName>
        <ecNumber evidence="2">2.7.7.65</ecNumber>
    </submittedName>
</protein>
<keyword evidence="3" id="KW-1185">Reference proteome</keyword>
<dbReference type="Pfam" id="PF00990">
    <property type="entry name" value="GGDEF"/>
    <property type="match status" value="1"/>
</dbReference>
<dbReference type="InterPro" id="IPR000160">
    <property type="entry name" value="GGDEF_dom"/>
</dbReference>
<dbReference type="Proteomes" id="UP001164803">
    <property type="component" value="Chromosome"/>
</dbReference>
<dbReference type="SUPFAM" id="SSF55785">
    <property type="entry name" value="PYP-like sensor domain (PAS domain)"/>
    <property type="match status" value="1"/>
</dbReference>
<dbReference type="NCBIfam" id="TIGR00254">
    <property type="entry name" value="GGDEF"/>
    <property type="match status" value="1"/>
</dbReference>
<dbReference type="InterPro" id="IPR043128">
    <property type="entry name" value="Rev_trsase/Diguanyl_cyclase"/>
</dbReference>
<feature type="domain" description="GGDEF" evidence="1">
    <location>
        <begin position="164"/>
        <end position="295"/>
    </location>
</feature>
<dbReference type="SMART" id="SM00267">
    <property type="entry name" value="GGDEF"/>
    <property type="match status" value="1"/>
</dbReference>
<evidence type="ECO:0000313" key="3">
    <source>
        <dbReference type="Proteomes" id="UP001164803"/>
    </source>
</evidence>
<dbReference type="EMBL" id="CP104064">
    <property type="protein sequence ID" value="WAH36800.1"/>
    <property type="molecule type" value="Genomic_DNA"/>
</dbReference>
<dbReference type="InterPro" id="IPR029787">
    <property type="entry name" value="Nucleotide_cyclase"/>
</dbReference>
<dbReference type="RefSeq" id="WP_268044187.1">
    <property type="nucleotide sequence ID" value="NZ_CP104064.1"/>
</dbReference>
<organism evidence="2 3">
    <name type="scientific">Alicyclobacillus dauci</name>
    <dbReference type="NCBI Taxonomy" id="1475485"/>
    <lineage>
        <taxon>Bacteria</taxon>
        <taxon>Bacillati</taxon>
        <taxon>Bacillota</taxon>
        <taxon>Bacilli</taxon>
        <taxon>Bacillales</taxon>
        <taxon>Alicyclobacillaceae</taxon>
        <taxon>Alicyclobacillus</taxon>
    </lineage>
</organism>
<evidence type="ECO:0000313" key="2">
    <source>
        <dbReference type="EMBL" id="WAH36800.1"/>
    </source>
</evidence>
<gene>
    <name evidence="2" type="ORF">NZD86_21945</name>
</gene>
<dbReference type="InterPro" id="IPR035965">
    <property type="entry name" value="PAS-like_dom_sf"/>
</dbReference>
<dbReference type="PANTHER" id="PTHR46663">
    <property type="entry name" value="DIGUANYLATE CYCLASE DGCT-RELATED"/>
    <property type="match status" value="1"/>
</dbReference>
<name>A0ABY6Z473_9BACL</name>
<reference evidence="2" key="1">
    <citation type="submission" date="2022-08" db="EMBL/GenBank/DDBJ databases">
        <title>Alicyclobacillus dauci DSM2870, complete genome.</title>
        <authorList>
            <person name="Wang Q."/>
            <person name="Cai R."/>
            <person name="Wang Z."/>
        </authorList>
    </citation>
    <scope>NUCLEOTIDE SEQUENCE</scope>
    <source>
        <strain evidence="2">DSM 28700</strain>
    </source>
</reference>
<dbReference type="InterPro" id="IPR052163">
    <property type="entry name" value="DGC-Regulatory_Protein"/>
</dbReference>
<dbReference type="Gene3D" id="3.30.450.20">
    <property type="entry name" value="PAS domain"/>
    <property type="match status" value="1"/>
</dbReference>
<sequence>MNPNQIHLTDIQSFIDALSDIVLVYSVESNETVRLVSANGAASKAGVTSSDVGKLMKEVVAPERYEWLQSVAHHVIKTRKQYRFERQFDNATGKFVIDVVLTPVVDKGCCTHILLVARDFTDRKHHEEELEFIAFHDPLTGAYNRSFFRQRLNNAIIRHERSHEGFSLAILDCDGFKAVNDTLGHIAGDAILTELSSRISSVIRSNDTFARMGGDEFSLLFEGLFVAECIPFLERLMGVLSEPWEAEGQTVHLTCSVGITDSTTGNSAMTLFRHADRALYDAKRNGKSQYSIYGS</sequence>
<keyword evidence="2" id="KW-0548">Nucleotidyltransferase</keyword>
<dbReference type="CDD" id="cd01949">
    <property type="entry name" value="GGDEF"/>
    <property type="match status" value="1"/>
</dbReference>
<dbReference type="PROSITE" id="PS50887">
    <property type="entry name" value="GGDEF"/>
    <property type="match status" value="1"/>
</dbReference>
<evidence type="ECO:0000259" key="1">
    <source>
        <dbReference type="PROSITE" id="PS50887"/>
    </source>
</evidence>
<keyword evidence="2" id="KW-0808">Transferase</keyword>
<dbReference type="EC" id="2.7.7.65" evidence="2"/>
<dbReference type="Gene3D" id="3.30.70.270">
    <property type="match status" value="1"/>
</dbReference>
<dbReference type="InterPro" id="IPR000014">
    <property type="entry name" value="PAS"/>
</dbReference>
<accession>A0ABY6Z473</accession>